<feature type="compositionally biased region" description="Basic and acidic residues" evidence="1">
    <location>
        <begin position="1"/>
        <end position="12"/>
    </location>
</feature>
<protein>
    <recommendedName>
        <fullName evidence="4">AB hydrolase-1 domain-containing protein</fullName>
    </recommendedName>
</protein>
<feature type="region of interest" description="Disordered" evidence="1">
    <location>
        <begin position="1"/>
        <end position="20"/>
    </location>
</feature>
<evidence type="ECO:0000256" key="1">
    <source>
        <dbReference type="SAM" id="MobiDB-lite"/>
    </source>
</evidence>
<evidence type="ECO:0008006" key="4">
    <source>
        <dbReference type="Google" id="ProtNLM"/>
    </source>
</evidence>
<dbReference type="PANTHER" id="PTHR47533:SF4">
    <property type="entry name" value="AB HYDROLASE-1 DOMAIN-CONTAINING PROTEIN"/>
    <property type="match status" value="1"/>
</dbReference>
<dbReference type="SUPFAM" id="SSF53474">
    <property type="entry name" value="alpha/beta-Hydrolases"/>
    <property type="match status" value="1"/>
</dbReference>
<dbReference type="AlphaFoldDB" id="A0A8K1CR29"/>
<dbReference type="InterPro" id="IPR000073">
    <property type="entry name" value="AB_hydrolase_1"/>
</dbReference>
<dbReference type="EMBL" id="SPLM01000007">
    <property type="protein sequence ID" value="TMW66803.1"/>
    <property type="molecule type" value="Genomic_DNA"/>
</dbReference>
<accession>A0A8K1CR29</accession>
<gene>
    <name evidence="2" type="ORF">Poli38472_014115</name>
</gene>
<evidence type="ECO:0000313" key="2">
    <source>
        <dbReference type="EMBL" id="TMW66803.1"/>
    </source>
</evidence>
<organism evidence="2 3">
    <name type="scientific">Pythium oligandrum</name>
    <name type="common">Mycoparasitic fungus</name>
    <dbReference type="NCBI Taxonomy" id="41045"/>
    <lineage>
        <taxon>Eukaryota</taxon>
        <taxon>Sar</taxon>
        <taxon>Stramenopiles</taxon>
        <taxon>Oomycota</taxon>
        <taxon>Peronosporomycetes</taxon>
        <taxon>Pythiales</taxon>
        <taxon>Pythiaceae</taxon>
        <taxon>Pythium</taxon>
    </lineage>
</organism>
<name>A0A8K1CR29_PYTOL</name>
<dbReference type="Gene3D" id="3.40.50.1820">
    <property type="entry name" value="alpha/beta hydrolase"/>
    <property type="match status" value="1"/>
</dbReference>
<dbReference type="Pfam" id="PF06342">
    <property type="entry name" value="DUF1057"/>
    <property type="match status" value="1"/>
</dbReference>
<dbReference type="PANTHER" id="PTHR47533">
    <property type="entry name" value="PROTEIN CBG21859"/>
    <property type="match status" value="1"/>
</dbReference>
<dbReference type="Proteomes" id="UP000794436">
    <property type="component" value="Unassembled WGS sequence"/>
</dbReference>
<evidence type="ECO:0000313" key="3">
    <source>
        <dbReference type="Proteomes" id="UP000794436"/>
    </source>
</evidence>
<dbReference type="OrthoDB" id="6431331at2759"/>
<dbReference type="PRINTS" id="PR00111">
    <property type="entry name" value="ABHYDROLASE"/>
</dbReference>
<comment type="caution">
    <text evidence="2">The sequence shown here is derived from an EMBL/GenBank/DDBJ whole genome shotgun (WGS) entry which is preliminary data.</text>
</comment>
<reference evidence="2" key="1">
    <citation type="submission" date="2019-03" db="EMBL/GenBank/DDBJ databases">
        <title>Long read genome sequence of the mycoparasitic Pythium oligandrum ATCC 38472 isolated from sugarbeet rhizosphere.</title>
        <authorList>
            <person name="Gaulin E."/>
        </authorList>
    </citation>
    <scope>NUCLEOTIDE SEQUENCE</scope>
    <source>
        <strain evidence="2">ATCC 38472_TT</strain>
    </source>
</reference>
<proteinExistence type="predicted"/>
<sequence length="312" mass="34318">MRRPAKHGEKEAAAAQPELPESRTVEVNGCVIEYVDTKPTRATGDQSPTIVLLHGAPGSLRDFRHLIPLLQDRARVVAINLPGFGKSHAIQEEDRFTAVHAAKAGETVYHAISEICRDDPHVFVVGHSFGGHSAINVVAAADKDKGVDVKGMALVASAGHRPHRTLAPRLFVVLSWLIESKIPVVSSLTMSLTRWIYTTIVGFPRTQPLNYYVSALLRKNSTNYDAVMKQLEGINHIPSFIAWSKRDHHIEEEIALNLSHVGGAGPRVAFVGGGHNIQKTRAPVLARELLSWVDDLVKERKQSYNKEPVVVE</sequence>
<dbReference type="InterPro" id="IPR010463">
    <property type="entry name" value="DUF1057"/>
</dbReference>
<dbReference type="InterPro" id="IPR029058">
    <property type="entry name" value="AB_hydrolase_fold"/>
</dbReference>
<keyword evidence="3" id="KW-1185">Reference proteome</keyword>